<dbReference type="CDD" id="cd00495">
    <property type="entry name" value="Ribosomal_L25_TL5_CTC"/>
    <property type="match status" value="1"/>
</dbReference>
<accession>A0A0L6ZBC4</accession>
<dbReference type="GO" id="GO:0022625">
    <property type="term" value="C:cytosolic large ribosomal subunit"/>
    <property type="evidence" value="ECO:0007669"/>
    <property type="project" value="TreeGrafter"/>
</dbReference>
<evidence type="ECO:0000256" key="1">
    <source>
        <dbReference type="ARBA" id="ARBA00022730"/>
    </source>
</evidence>
<dbReference type="Proteomes" id="UP000037043">
    <property type="component" value="Unassembled WGS sequence"/>
</dbReference>
<dbReference type="RefSeq" id="WP_052221020.1">
    <property type="nucleotide sequence ID" value="NZ_LHUR01000018.1"/>
</dbReference>
<dbReference type="NCBIfam" id="TIGR00731">
    <property type="entry name" value="bL25_bact_ctc"/>
    <property type="match status" value="1"/>
</dbReference>
<dbReference type="PATRIC" id="fig|1121318.3.peg.1470"/>
<evidence type="ECO:0000256" key="6">
    <source>
        <dbReference type="SAM" id="MobiDB-lite"/>
    </source>
</evidence>
<dbReference type="Pfam" id="PF14693">
    <property type="entry name" value="Ribosomal_TL5_C"/>
    <property type="match status" value="1"/>
</dbReference>
<evidence type="ECO:0000313" key="9">
    <source>
        <dbReference type="EMBL" id="KOA20260.1"/>
    </source>
</evidence>
<sequence>METLKCEKRIKSSSHSARRSRRMGKIPGVLYSSSLGNIMFEVADLDFNREIQMQGEHSAISLIINKSEHKALIKELQKEPVTQKIIHIDLQEINDQNVIQTEVPIVFVGESIAAKNGGIIQKERNNVKIQGKYNDIPKVVNVDVSKMQIGDVFRIADLELAKEITFLDDINSVLAVVSKSGVSFSDQEEINTISNVNEKTQQ</sequence>
<feature type="domain" description="Large ribosomal subunit protein bL25 L25" evidence="7">
    <location>
        <begin position="4"/>
        <end position="90"/>
    </location>
</feature>
<dbReference type="InterPro" id="IPR029751">
    <property type="entry name" value="Ribosomal_L25_dom"/>
</dbReference>
<keyword evidence="4 5" id="KW-0687">Ribonucleoprotein</keyword>
<dbReference type="InterPro" id="IPR011035">
    <property type="entry name" value="Ribosomal_bL25/Gln-tRNA_synth"/>
</dbReference>
<dbReference type="HAMAP" id="MF_01334">
    <property type="entry name" value="Ribosomal_bL25_CTC"/>
    <property type="match status" value="1"/>
</dbReference>
<evidence type="ECO:0000256" key="5">
    <source>
        <dbReference type="HAMAP-Rule" id="MF_01334"/>
    </source>
</evidence>
<dbReference type="InterPro" id="IPR020057">
    <property type="entry name" value="Ribosomal_bL25_b-dom"/>
</dbReference>
<dbReference type="PANTHER" id="PTHR33284">
    <property type="entry name" value="RIBOSOMAL PROTEIN L25/GLN-TRNA SYNTHETASE, ANTI-CODON-BINDING DOMAIN-CONTAINING PROTEIN"/>
    <property type="match status" value="1"/>
</dbReference>
<dbReference type="InterPro" id="IPR037121">
    <property type="entry name" value="Ribosomal_bL25_C"/>
</dbReference>
<feature type="domain" description="Large ribosomal subunit protein bL25 beta" evidence="8">
    <location>
        <begin position="99"/>
        <end position="179"/>
    </location>
</feature>
<dbReference type="InterPro" id="IPR020056">
    <property type="entry name" value="Rbsml_bL25/Gln-tRNA_synth_N"/>
</dbReference>
<dbReference type="GO" id="GO:0006412">
    <property type="term" value="P:translation"/>
    <property type="evidence" value="ECO:0007669"/>
    <property type="project" value="UniProtKB-UniRule"/>
</dbReference>
<evidence type="ECO:0000259" key="7">
    <source>
        <dbReference type="Pfam" id="PF01386"/>
    </source>
</evidence>
<dbReference type="Pfam" id="PF01386">
    <property type="entry name" value="Ribosomal_L25p"/>
    <property type="match status" value="1"/>
</dbReference>
<feature type="compositionally biased region" description="Basic and acidic residues" evidence="6">
    <location>
        <begin position="1"/>
        <end position="10"/>
    </location>
</feature>
<dbReference type="GO" id="GO:0008097">
    <property type="term" value="F:5S rRNA binding"/>
    <property type="evidence" value="ECO:0007669"/>
    <property type="project" value="InterPro"/>
</dbReference>
<protein>
    <recommendedName>
        <fullName evidence="5">Large ribosomal subunit protein bL25</fullName>
    </recommendedName>
    <alternativeName>
        <fullName evidence="5">General stress protein CTC</fullName>
    </alternativeName>
</protein>
<feature type="region of interest" description="Disordered" evidence="6">
    <location>
        <begin position="1"/>
        <end position="21"/>
    </location>
</feature>
<comment type="function">
    <text evidence="5">This is one of the proteins that binds to the 5S RNA in the ribosome where it forms part of the central protuberance.</text>
</comment>
<dbReference type="Gene3D" id="2.40.240.10">
    <property type="entry name" value="Ribosomal Protein L25, Chain P"/>
    <property type="match status" value="1"/>
</dbReference>
<dbReference type="InterPro" id="IPR020930">
    <property type="entry name" value="Ribosomal_uL5_bac-type"/>
</dbReference>
<name>A0A0L6ZBC4_9CLOT</name>
<dbReference type="SUPFAM" id="SSF50715">
    <property type="entry name" value="Ribosomal protein L25-like"/>
    <property type="match status" value="1"/>
</dbReference>
<keyword evidence="3 5" id="KW-0689">Ribosomal protein</keyword>
<evidence type="ECO:0000313" key="10">
    <source>
        <dbReference type="Proteomes" id="UP000037043"/>
    </source>
</evidence>
<reference evidence="10" key="1">
    <citation type="submission" date="2015-08" db="EMBL/GenBank/DDBJ databases">
        <title>Genome sequence of the strict anaerobe Clostridium homopropionicum LuHBu1 (DSM 5847T).</title>
        <authorList>
            <person name="Poehlein A."/>
            <person name="Beck M."/>
            <person name="Schiel-Bengelsdorf B."/>
            <person name="Bengelsdorf F.R."/>
            <person name="Daniel R."/>
            <person name="Duerre P."/>
        </authorList>
    </citation>
    <scope>NUCLEOTIDE SEQUENCE [LARGE SCALE GENOMIC DNA]</scope>
    <source>
        <strain evidence="10">DSM 5847</strain>
    </source>
</reference>
<dbReference type="InterPro" id="IPR001021">
    <property type="entry name" value="Ribosomal_bL25_long"/>
</dbReference>
<dbReference type="PANTHER" id="PTHR33284:SF1">
    <property type="entry name" value="RIBOSOMAL PROTEIN L25_GLN-TRNA SYNTHETASE, ANTI-CODON-BINDING DOMAIN-CONTAINING PROTEIN"/>
    <property type="match status" value="1"/>
</dbReference>
<gene>
    <name evidence="5 9" type="primary">ctc</name>
    <name evidence="5" type="synonym">rplY</name>
    <name evidence="9" type="ORF">CLHOM_14650</name>
</gene>
<dbReference type="STRING" id="36844.SAMN04488501_1115"/>
<dbReference type="AlphaFoldDB" id="A0A0L6ZBC4"/>
<dbReference type="EMBL" id="LHUR01000018">
    <property type="protein sequence ID" value="KOA20260.1"/>
    <property type="molecule type" value="Genomic_DNA"/>
</dbReference>
<dbReference type="GO" id="GO:0003735">
    <property type="term" value="F:structural constituent of ribosome"/>
    <property type="evidence" value="ECO:0007669"/>
    <property type="project" value="InterPro"/>
</dbReference>
<comment type="similarity">
    <text evidence="5">Belongs to the bacterial ribosomal protein bL25 family. CTC subfamily.</text>
</comment>
<keyword evidence="10" id="KW-1185">Reference proteome</keyword>
<evidence type="ECO:0000256" key="3">
    <source>
        <dbReference type="ARBA" id="ARBA00022980"/>
    </source>
</evidence>
<organism evidence="9 10">
    <name type="scientific">Clostridium homopropionicum DSM 5847</name>
    <dbReference type="NCBI Taxonomy" id="1121318"/>
    <lineage>
        <taxon>Bacteria</taxon>
        <taxon>Bacillati</taxon>
        <taxon>Bacillota</taxon>
        <taxon>Clostridia</taxon>
        <taxon>Eubacteriales</taxon>
        <taxon>Clostridiaceae</taxon>
        <taxon>Clostridium</taxon>
    </lineage>
</organism>
<evidence type="ECO:0000256" key="2">
    <source>
        <dbReference type="ARBA" id="ARBA00022884"/>
    </source>
</evidence>
<evidence type="ECO:0000256" key="4">
    <source>
        <dbReference type="ARBA" id="ARBA00023274"/>
    </source>
</evidence>
<keyword evidence="1 5" id="KW-0699">rRNA-binding</keyword>
<evidence type="ECO:0000259" key="8">
    <source>
        <dbReference type="Pfam" id="PF14693"/>
    </source>
</evidence>
<dbReference type="Gene3D" id="2.170.120.20">
    <property type="entry name" value="Ribosomal protein L25, beta domain"/>
    <property type="match status" value="1"/>
</dbReference>
<proteinExistence type="inferred from homology"/>
<comment type="caution">
    <text evidence="9">The sequence shown here is derived from an EMBL/GenBank/DDBJ whole genome shotgun (WGS) entry which is preliminary data.</text>
</comment>
<comment type="subunit">
    <text evidence="5">Part of the 50S ribosomal subunit; part of the 5S rRNA/L5/L18/L25 subcomplex. Contacts the 5S rRNA. Binds to the 5S rRNA independently of L5 and L18.</text>
</comment>
<keyword evidence="2 5" id="KW-0694">RNA-binding</keyword>